<reference evidence="13 14" key="1">
    <citation type="journal article" date="2012" name="J. Bacteriol.">
        <title>Genome of Bacillus macauensis ZFHKF-1, a Long-Chain-Forming Bacterium.</title>
        <authorList>
            <person name="Cai L."/>
            <person name="Zhang T."/>
        </authorList>
    </citation>
    <scope>NUCLEOTIDE SEQUENCE [LARGE SCALE GENOMIC DNA]</scope>
    <source>
        <strain evidence="13 14">ZFHKF-1</strain>
    </source>
</reference>
<dbReference type="InterPro" id="IPR022998">
    <property type="entry name" value="ThiamineP_synth_TenI"/>
</dbReference>
<dbReference type="PATRIC" id="fig|1196324.3.peg.1045"/>
<evidence type="ECO:0000256" key="10">
    <source>
        <dbReference type="RuleBase" id="RU003826"/>
    </source>
</evidence>
<feature type="binding site" evidence="9">
    <location>
        <begin position="41"/>
        <end position="45"/>
    </location>
    <ligand>
        <name>4-amino-2-methyl-5-(diphosphooxymethyl)pyrimidine</name>
        <dbReference type="ChEBI" id="CHEBI:57841"/>
    </ligand>
</feature>
<sequence length="216" mass="23285">MECNIAEKLRVYFIAGSNNCLNHEIQEVLEEALKGGATLFQFREKGPGALQGEDKEVLARRLLALCHQYDVPFIVNDDVALMLKINADGLHVGQEDGDLEHIREKTKGKLLGISAHTLEEAKKAVALGADYLGVGPIFPTETKRDAREVMGGNVLEQLRANDLTIPLVAIGGITAENAHIAIRAGADGVSVITAISHADHPQQATRNLVEAVSHSK</sequence>
<dbReference type="UniPathway" id="UPA00060">
    <property type="reaction ID" value="UER00141"/>
</dbReference>
<comment type="function">
    <text evidence="9">Condenses 4-methyl-5-(beta-hydroxyethyl)thiazole monophosphate (THZ-P) and 2-methyl-4-amino-5-hydroxymethyl pyrimidine pyrophosphate (HMP-PP) to form thiamine monophosphate (TMP).</text>
</comment>
<dbReference type="Pfam" id="PF02581">
    <property type="entry name" value="TMP-TENI"/>
    <property type="match status" value="1"/>
</dbReference>
<dbReference type="GO" id="GO:0005737">
    <property type="term" value="C:cytoplasm"/>
    <property type="evidence" value="ECO:0007669"/>
    <property type="project" value="TreeGrafter"/>
</dbReference>
<name>I8UHD6_9BACL</name>
<dbReference type="InterPro" id="IPR034291">
    <property type="entry name" value="TMP_synthase"/>
</dbReference>
<dbReference type="PANTHER" id="PTHR20857">
    <property type="entry name" value="THIAMINE-PHOSPHATE PYROPHOSPHORYLASE"/>
    <property type="match status" value="1"/>
</dbReference>
<evidence type="ECO:0000256" key="8">
    <source>
        <dbReference type="ARBA" id="ARBA00047883"/>
    </source>
</evidence>
<evidence type="ECO:0000256" key="1">
    <source>
        <dbReference type="ARBA" id="ARBA00005165"/>
    </source>
</evidence>
<dbReference type="OrthoDB" id="9812206at2"/>
<keyword evidence="14" id="KW-1185">Reference proteome</keyword>
<dbReference type="HAMAP" id="MF_00097">
    <property type="entry name" value="TMP_synthase"/>
    <property type="match status" value="1"/>
</dbReference>
<feature type="binding site" evidence="9">
    <location>
        <position position="96"/>
    </location>
    <ligand>
        <name>Mg(2+)</name>
        <dbReference type="ChEBI" id="CHEBI:18420"/>
    </ligand>
</feature>
<organism evidence="13 14">
    <name type="scientific">Fictibacillus macauensis ZFHKF-1</name>
    <dbReference type="NCBI Taxonomy" id="1196324"/>
    <lineage>
        <taxon>Bacteria</taxon>
        <taxon>Bacillati</taxon>
        <taxon>Bacillota</taxon>
        <taxon>Bacilli</taxon>
        <taxon>Bacillales</taxon>
        <taxon>Fictibacillaceae</taxon>
        <taxon>Fictibacillus</taxon>
    </lineage>
</organism>
<dbReference type="Gene3D" id="3.20.20.70">
    <property type="entry name" value="Aldolase class I"/>
    <property type="match status" value="1"/>
</dbReference>
<dbReference type="eggNOG" id="COG0352">
    <property type="taxonomic scope" value="Bacteria"/>
</dbReference>
<dbReference type="InterPro" id="IPR013785">
    <property type="entry name" value="Aldolase_TIM"/>
</dbReference>
<proteinExistence type="inferred from homology"/>
<gene>
    <name evidence="9 13" type="primary">thiE</name>
    <name evidence="13" type="ORF">A374_05156</name>
</gene>
<dbReference type="InterPro" id="IPR036206">
    <property type="entry name" value="ThiamineP_synth_sf"/>
</dbReference>
<feature type="binding site" evidence="9">
    <location>
        <begin position="140"/>
        <end position="142"/>
    </location>
    <ligand>
        <name>2-[(2R,5Z)-2-carboxy-4-methylthiazol-5(2H)-ylidene]ethyl phosphate</name>
        <dbReference type="ChEBI" id="CHEBI:62899"/>
    </ligand>
</feature>
<evidence type="ECO:0000256" key="2">
    <source>
        <dbReference type="ARBA" id="ARBA00022679"/>
    </source>
</evidence>
<dbReference type="EC" id="2.5.1.3" evidence="9"/>
<evidence type="ECO:0000256" key="6">
    <source>
        <dbReference type="ARBA" id="ARBA00047334"/>
    </source>
</evidence>
<dbReference type="RefSeq" id="WP_007201130.1">
    <property type="nucleotide sequence ID" value="NZ_AKKV01000021.1"/>
</dbReference>
<evidence type="ECO:0000313" key="13">
    <source>
        <dbReference type="EMBL" id="EIT86325.1"/>
    </source>
</evidence>
<accession>I8UHD6</accession>
<feature type="binding site" evidence="9">
    <location>
        <position position="77"/>
    </location>
    <ligand>
        <name>Mg(2+)</name>
        <dbReference type="ChEBI" id="CHEBI:18420"/>
    </ligand>
</feature>
<dbReference type="GO" id="GO:0000287">
    <property type="term" value="F:magnesium ion binding"/>
    <property type="evidence" value="ECO:0007669"/>
    <property type="project" value="UniProtKB-UniRule"/>
</dbReference>
<comment type="pathway">
    <text evidence="1 9 11">Cofactor biosynthesis; thiamine diphosphate biosynthesis; thiamine phosphate from 4-amino-2-methyl-5-diphosphomethylpyrimidine and 4-methyl-5-(2-phosphoethyl)-thiazole: step 1/1.</text>
</comment>
<dbReference type="Proteomes" id="UP000004080">
    <property type="component" value="Unassembled WGS sequence"/>
</dbReference>
<protein>
    <recommendedName>
        <fullName evidence="9">Thiamine-phosphate synthase</fullName>
        <shortName evidence="9">TP synthase</shortName>
        <shortName evidence="9">TPS</shortName>
        <ecNumber evidence="9">2.5.1.3</ecNumber>
    </recommendedName>
    <alternativeName>
        <fullName evidence="9">Thiamine-phosphate pyrophosphorylase</fullName>
        <shortName evidence="9">TMP pyrophosphorylase</shortName>
        <shortName evidence="9">TMP-PPase</shortName>
    </alternativeName>
</protein>
<comment type="cofactor">
    <cofactor evidence="9">
        <name>Mg(2+)</name>
        <dbReference type="ChEBI" id="CHEBI:18420"/>
    </cofactor>
    <text evidence="9">Binds 1 Mg(2+) ion per subunit.</text>
</comment>
<evidence type="ECO:0000256" key="5">
    <source>
        <dbReference type="ARBA" id="ARBA00022977"/>
    </source>
</evidence>
<comment type="catalytic activity">
    <reaction evidence="6 9 10">
        <text>4-methyl-5-(2-phosphooxyethyl)-thiazole + 4-amino-2-methyl-5-(diphosphooxymethyl)pyrimidine + H(+) = thiamine phosphate + diphosphate</text>
        <dbReference type="Rhea" id="RHEA:22328"/>
        <dbReference type="ChEBI" id="CHEBI:15378"/>
        <dbReference type="ChEBI" id="CHEBI:33019"/>
        <dbReference type="ChEBI" id="CHEBI:37575"/>
        <dbReference type="ChEBI" id="CHEBI:57841"/>
        <dbReference type="ChEBI" id="CHEBI:58296"/>
        <dbReference type="EC" id="2.5.1.3"/>
    </reaction>
</comment>
<keyword evidence="5 9" id="KW-0784">Thiamine biosynthesis</keyword>
<feature type="binding site" evidence="9">
    <location>
        <position position="172"/>
    </location>
    <ligand>
        <name>2-[(2R,5Z)-2-carboxy-4-methylthiazol-5(2H)-ylidene]ethyl phosphate</name>
        <dbReference type="ChEBI" id="CHEBI:62899"/>
    </ligand>
</feature>
<dbReference type="CDD" id="cd00564">
    <property type="entry name" value="TMP_TenI"/>
    <property type="match status" value="1"/>
</dbReference>
<dbReference type="NCBIfam" id="TIGR00693">
    <property type="entry name" value="thiE"/>
    <property type="match status" value="1"/>
</dbReference>
<comment type="caution">
    <text evidence="13">The sequence shown here is derived from an EMBL/GenBank/DDBJ whole genome shotgun (WGS) entry which is preliminary data.</text>
</comment>
<evidence type="ECO:0000256" key="11">
    <source>
        <dbReference type="RuleBase" id="RU004253"/>
    </source>
</evidence>
<keyword evidence="3 9" id="KW-0479">Metal-binding</keyword>
<comment type="catalytic activity">
    <reaction evidence="7 9 10">
        <text>2-(2-carboxy-4-methylthiazol-5-yl)ethyl phosphate + 4-amino-2-methyl-5-(diphosphooxymethyl)pyrimidine + 2 H(+) = thiamine phosphate + CO2 + diphosphate</text>
        <dbReference type="Rhea" id="RHEA:47848"/>
        <dbReference type="ChEBI" id="CHEBI:15378"/>
        <dbReference type="ChEBI" id="CHEBI:16526"/>
        <dbReference type="ChEBI" id="CHEBI:33019"/>
        <dbReference type="ChEBI" id="CHEBI:37575"/>
        <dbReference type="ChEBI" id="CHEBI:57841"/>
        <dbReference type="ChEBI" id="CHEBI:62890"/>
        <dbReference type="EC" id="2.5.1.3"/>
    </reaction>
</comment>
<feature type="binding site" evidence="9">
    <location>
        <position position="143"/>
    </location>
    <ligand>
        <name>4-amino-2-methyl-5-(diphosphooxymethyl)pyrimidine</name>
        <dbReference type="ChEBI" id="CHEBI:57841"/>
    </ligand>
</feature>
<dbReference type="STRING" id="1196324.A374_05156"/>
<evidence type="ECO:0000313" key="14">
    <source>
        <dbReference type="Proteomes" id="UP000004080"/>
    </source>
</evidence>
<evidence type="ECO:0000256" key="3">
    <source>
        <dbReference type="ARBA" id="ARBA00022723"/>
    </source>
</evidence>
<dbReference type="FunFam" id="3.20.20.70:FF:000096">
    <property type="entry name" value="Thiamine-phosphate synthase"/>
    <property type="match status" value="1"/>
</dbReference>
<feature type="binding site" evidence="9">
    <location>
        <begin position="192"/>
        <end position="193"/>
    </location>
    <ligand>
        <name>2-[(2R,5Z)-2-carboxy-4-methylthiazol-5(2H)-ylidene]ethyl phosphate</name>
        <dbReference type="ChEBI" id="CHEBI:62899"/>
    </ligand>
</feature>
<feature type="binding site" evidence="9">
    <location>
        <position position="114"/>
    </location>
    <ligand>
        <name>4-amino-2-methyl-5-(diphosphooxymethyl)pyrimidine</name>
        <dbReference type="ChEBI" id="CHEBI:57841"/>
    </ligand>
</feature>
<keyword evidence="4 9" id="KW-0460">Magnesium</keyword>
<evidence type="ECO:0000256" key="9">
    <source>
        <dbReference type="HAMAP-Rule" id="MF_00097"/>
    </source>
</evidence>
<evidence type="ECO:0000259" key="12">
    <source>
        <dbReference type="Pfam" id="PF02581"/>
    </source>
</evidence>
<comment type="similarity">
    <text evidence="9 10">Belongs to the thiamine-phosphate synthase family.</text>
</comment>
<comment type="catalytic activity">
    <reaction evidence="8 9 10">
        <text>2-[(2R,5Z)-2-carboxy-4-methylthiazol-5(2H)-ylidene]ethyl phosphate + 4-amino-2-methyl-5-(diphosphooxymethyl)pyrimidine + 2 H(+) = thiamine phosphate + CO2 + diphosphate</text>
        <dbReference type="Rhea" id="RHEA:47844"/>
        <dbReference type="ChEBI" id="CHEBI:15378"/>
        <dbReference type="ChEBI" id="CHEBI:16526"/>
        <dbReference type="ChEBI" id="CHEBI:33019"/>
        <dbReference type="ChEBI" id="CHEBI:37575"/>
        <dbReference type="ChEBI" id="CHEBI:57841"/>
        <dbReference type="ChEBI" id="CHEBI:62899"/>
        <dbReference type="EC" id="2.5.1.3"/>
    </reaction>
</comment>
<dbReference type="SUPFAM" id="SSF51391">
    <property type="entry name" value="Thiamin phosphate synthase"/>
    <property type="match status" value="1"/>
</dbReference>
<keyword evidence="2 9" id="KW-0808">Transferase</keyword>
<dbReference type="PANTHER" id="PTHR20857:SF15">
    <property type="entry name" value="THIAMINE-PHOSPHATE SYNTHASE"/>
    <property type="match status" value="1"/>
</dbReference>
<dbReference type="GO" id="GO:0004789">
    <property type="term" value="F:thiamine-phosphate diphosphorylase activity"/>
    <property type="evidence" value="ECO:0007669"/>
    <property type="project" value="UniProtKB-UniRule"/>
</dbReference>
<dbReference type="GO" id="GO:0009228">
    <property type="term" value="P:thiamine biosynthetic process"/>
    <property type="evidence" value="ECO:0007669"/>
    <property type="project" value="UniProtKB-KW"/>
</dbReference>
<feature type="binding site" evidence="9">
    <location>
        <position position="76"/>
    </location>
    <ligand>
        <name>4-amino-2-methyl-5-(diphosphooxymethyl)pyrimidine</name>
        <dbReference type="ChEBI" id="CHEBI:57841"/>
    </ligand>
</feature>
<feature type="domain" description="Thiamine phosphate synthase/TenI" evidence="12">
    <location>
        <begin position="11"/>
        <end position="195"/>
    </location>
</feature>
<evidence type="ECO:0000256" key="7">
    <source>
        <dbReference type="ARBA" id="ARBA00047851"/>
    </source>
</evidence>
<evidence type="ECO:0000256" key="4">
    <source>
        <dbReference type="ARBA" id="ARBA00022842"/>
    </source>
</evidence>
<dbReference type="EMBL" id="AKKV01000021">
    <property type="protein sequence ID" value="EIT86325.1"/>
    <property type="molecule type" value="Genomic_DNA"/>
</dbReference>
<dbReference type="AlphaFoldDB" id="I8UHD6"/>
<dbReference type="GO" id="GO:0009229">
    <property type="term" value="P:thiamine diphosphate biosynthetic process"/>
    <property type="evidence" value="ECO:0007669"/>
    <property type="project" value="UniProtKB-UniRule"/>
</dbReference>